<dbReference type="SUPFAM" id="SSF47413">
    <property type="entry name" value="lambda repressor-like DNA-binding domains"/>
    <property type="match status" value="1"/>
</dbReference>
<accession>A0A126ZWS4</accession>
<dbReference type="PANTHER" id="PTHR36924:SF1">
    <property type="entry name" value="ANTITOXIN HIGA-1"/>
    <property type="match status" value="1"/>
</dbReference>
<keyword evidence="2" id="KW-0238">DNA-binding</keyword>
<evidence type="ECO:0000256" key="2">
    <source>
        <dbReference type="ARBA" id="ARBA00023125"/>
    </source>
</evidence>
<dbReference type="GO" id="GO:0003677">
    <property type="term" value="F:DNA binding"/>
    <property type="evidence" value="ECO:0007669"/>
    <property type="project" value="UniProtKB-KW"/>
</dbReference>
<dbReference type="NCBIfam" id="TIGR01552">
    <property type="entry name" value="phd_fam"/>
    <property type="match status" value="1"/>
</dbReference>
<name>A0A126ZWS4_9MICC</name>
<dbReference type="OrthoDB" id="3174593at2"/>
<dbReference type="InterPro" id="IPR010982">
    <property type="entry name" value="Lambda_DNA-bd_dom_sf"/>
</dbReference>
<evidence type="ECO:0000259" key="3">
    <source>
        <dbReference type="PROSITE" id="PS50943"/>
    </source>
</evidence>
<feature type="domain" description="HTH cro/C1-type" evidence="3">
    <location>
        <begin position="185"/>
        <end position="233"/>
    </location>
</feature>
<dbReference type="Gene3D" id="1.10.260.40">
    <property type="entry name" value="lambda repressor-like DNA-binding domains"/>
    <property type="match status" value="1"/>
</dbReference>
<dbReference type="Pfam" id="PF01381">
    <property type="entry name" value="HTH_3"/>
    <property type="match status" value="1"/>
</dbReference>
<evidence type="ECO:0000313" key="4">
    <source>
        <dbReference type="EMBL" id="AMM31628.1"/>
    </source>
</evidence>
<organism evidence="4 5">
    <name type="scientific">Sinomonas atrocyanea</name>
    <dbReference type="NCBI Taxonomy" id="37927"/>
    <lineage>
        <taxon>Bacteria</taxon>
        <taxon>Bacillati</taxon>
        <taxon>Actinomycetota</taxon>
        <taxon>Actinomycetes</taxon>
        <taxon>Micrococcales</taxon>
        <taxon>Micrococcaceae</taxon>
        <taxon>Sinomonas</taxon>
    </lineage>
</organism>
<dbReference type="AlphaFoldDB" id="A0A126ZWS4"/>
<dbReference type="PANTHER" id="PTHR36924">
    <property type="entry name" value="ANTITOXIN HIGA-1"/>
    <property type="match status" value="1"/>
</dbReference>
<dbReference type="EMBL" id="CP014518">
    <property type="protein sequence ID" value="AMM31628.1"/>
    <property type="molecule type" value="Genomic_DNA"/>
</dbReference>
<dbReference type="Gene3D" id="3.40.1620.10">
    <property type="entry name" value="YefM-like domain"/>
    <property type="match status" value="1"/>
</dbReference>
<dbReference type="InterPro" id="IPR036165">
    <property type="entry name" value="YefM-like_sf"/>
</dbReference>
<comment type="similarity">
    <text evidence="1">Belongs to the phD/YefM antitoxin family.</text>
</comment>
<dbReference type="CDD" id="cd00093">
    <property type="entry name" value="HTH_XRE"/>
    <property type="match status" value="1"/>
</dbReference>
<dbReference type="InterPro" id="IPR001387">
    <property type="entry name" value="Cro/C1-type_HTH"/>
</dbReference>
<gene>
    <name evidence="4" type="ORF">SA2016_0942</name>
</gene>
<dbReference type="SMART" id="SM00530">
    <property type="entry name" value="HTH_XRE"/>
    <property type="match status" value="1"/>
</dbReference>
<evidence type="ECO:0000256" key="1">
    <source>
        <dbReference type="ARBA" id="ARBA00009981"/>
    </source>
</evidence>
<sequence length="264" mass="28516">MGEAADVEHTFTEDEAQEDLGELIRRVHEDGSVVCIVSGRGTAVLMSSSELEALGGGVSMIEEIARRLRTKKRTAEQGVHGAEGDSGGAKTRLTARVLRDGAHWYVSVPQIPGLVTQARMLGEVAEMVADQAASRTGRPESDFEIAIDLLDLAAAIAPDREEADWAKPRTPIHPGRVLSQDFLDALGLSQEQLARATGLPEAWIAEFVSGSAPLTADAALRLSRAFELSDRYWMDLQADYELVLARRASPMALSHVLSLVPRHG</sequence>
<dbReference type="Proteomes" id="UP000070134">
    <property type="component" value="Chromosome"/>
</dbReference>
<keyword evidence="5" id="KW-1185">Reference proteome</keyword>
<dbReference type="PROSITE" id="PS50943">
    <property type="entry name" value="HTH_CROC1"/>
    <property type="match status" value="1"/>
</dbReference>
<proteinExistence type="inferred from homology"/>
<dbReference type="NCBIfam" id="TIGR02607">
    <property type="entry name" value="antidote_HigA"/>
    <property type="match status" value="1"/>
</dbReference>
<dbReference type="SUPFAM" id="SSF143120">
    <property type="entry name" value="YefM-like"/>
    <property type="match status" value="1"/>
</dbReference>
<evidence type="ECO:0000313" key="5">
    <source>
        <dbReference type="Proteomes" id="UP000070134"/>
    </source>
</evidence>
<protein>
    <recommendedName>
        <fullName evidence="3">HTH cro/C1-type domain-containing protein</fullName>
    </recommendedName>
</protein>
<reference evidence="4 5" key="1">
    <citation type="submission" date="2016-02" db="EMBL/GenBank/DDBJ databases">
        <title>Complete genome of Sinomonas atrocyanea KCTC 3377.</title>
        <authorList>
            <person name="Kim K.M."/>
        </authorList>
    </citation>
    <scope>NUCLEOTIDE SEQUENCE [LARGE SCALE GENOMIC DNA]</scope>
    <source>
        <strain evidence="4 5">KCTC 3377</strain>
    </source>
</reference>
<dbReference type="KEGG" id="satk:SA2016_0942"/>
<dbReference type="InterPro" id="IPR013430">
    <property type="entry name" value="Toxin_antidote_HigA"/>
</dbReference>